<keyword evidence="25" id="KW-1185">Reference proteome</keyword>
<keyword evidence="12" id="KW-0457">Lysine biosynthesis</keyword>
<evidence type="ECO:0000256" key="2">
    <source>
        <dbReference type="ARBA" id="ARBA00003294"/>
    </source>
</evidence>
<evidence type="ECO:0000256" key="17">
    <source>
        <dbReference type="ARBA" id="ARBA00033610"/>
    </source>
</evidence>
<dbReference type="EC" id="4.3.3.7" evidence="6"/>
<dbReference type="AlphaFoldDB" id="A0AA35QUM2"/>
<comment type="catalytic activity">
    <reaction evidence="17">
        <text>(4R)-4-hydroxy-2-oxoglutarate = glyoxylate + pyruvate</text>
        <dbReference type="Rhea" id="RHEA:30687"/>
        <dbReference type="ChEBI" id="CHEBI:15361"/>
        <dbReference type="ChEBI" id="CHEBI:36655"/>
        <dbReference type="ChEBI" id="CHEBI:62213"/>
        <dbReference type="EC" id="4.1.3.16"/>
    </reaction>
</comment>
<evidence type="ECO:0000256" key="7">
    <source>
        <dbReference type="ARBA" id="ARBA00012215"/>
    </source>
</evidence>
<dbReference type="InterPro" id="IPR005263">
    <property type="entry name" value="DapA"/>
</dbReference>
<keyword evidence="10" id="KW-0028">Amino-acid biosynthesis</keyword>
<comment type="subunit">
    <text evidence="5">Homotetramer.</text>
</comment>
<name>A0AA35QUM2_GEOBA</name>
<evidence type="ECO:0000256" key="14">
    <source>
        <dbReference type="ARBA" id="ARBA00023270"/>
    </source>
</evidence>
<accession>A0AA35QUM2</accession>
<dbReference type="InterPro" id="IPR020624">
    <property type="entry name" value="Schiff_base-form_aldolases_CS"/>
</dbReference>
<feature type="binding site" evidence="22">
    <location>
        <position position="47"/>
    </location>
    <ligand>
        <name>pyruvate</name>
        <dbReference type="ChEBI" id="CHEBI:15361"/>
    </ligand>
</feature>
<reference evidence="24" key="1">
    <citation type="submission" date="2023-03" db="EMBL/GenBank/DDBJ databases">
        <authorList>
            <person name="Steffen K."/>
            <person name="Cardenas P."/>
        </authorList>
    </citation>
    <scope>NUCLEOTIDE SEQUENCE</scope>
</reference>
<evidence type="ECO:0000256" key="6">
    <source>
        <dbReference type="ARBA" id="ARBA00012086"/>
    </source>
</evidence>
<keyword evidence="13 20" id="KW-0456">Lyase</keyword>
<feature type="active site" description="Proton donor/acceptor" evidence="21">
    <location>
        <position position="135"/>
    </location>
</feature>
<dbReference type="GO" id="GO:0008700">
    <property type="term" value="F:(R,S)-4-hydroxy-2-oxoglutarate aldolase activity"/>
    <property type="evidence" value="ECO:0007669"/>
    <property type="project" value="UniProtKB-EC"/>
</dbReference>
<evidence type="ECO:0000313" key="24">
    <source>
        <dbReference type="EMBL" id="CAI7992505.1"/>
    </source>
</evidence>
<comment type="pathway">
    <text evidence="3">Amino-acid biosynthesis; L-lysine biosynthesis via DAP pathway; (S)-tetrahydrodipicolinate from L-aspartate: step 3/4.</text>
</comment>
<dbReference type="GO" id="GO:0005829">
    <property type="term" value="C:cytosol"/>
    <property type="evidence" value="ECO:0007669"/>
    <property type="project" value="TreeGrafter"/>
</dbReference>
<dbReference type="NCBIfam" id="TIGR00674">
    <property type="entry name" value="dapA"/>
    <property type="match status" value="1"/>
</dbReference>
<dbReference type="EMBL" id="CASHTH010000148">
    <property type="protein sequence ID" value="CAI7992505.1"/>
    <property type="molecule type" value="Genomic_DNA"/>
</dbReference>
<comment type="similarity">
    <text evidence="4 20">Belongs to the DapA family.</text>
</comment>
<comment type="caution">
    <text evidence="24">The sequence shown here is derived from an EMBL/GenBank/DDBJ whole genome shotgun (WGS) entry which is preliminary data.</text>
</comment>
<organism evidence="24 25">
    <name type="scientific">Geodia barretti</name>
    <name type="common">Barrett's horny sponge</name>
    <dbReference type="NCBI Taxonomy" id="519541"/>
    <lineage>
        <taxon>Eukaryota</taxon>
        <taxon>Metazoa</taxon>
        <taxon>Porifera</taxon>
        <taxon>Demospongiae</taxon>
        <taxon>Heteroscleromorpha</taxon>
        <taxon>Tetractinellida</taxon>
        <taxon>Astrophorina</taxon>
        <taxon>Geodiidae</taxon>
        <taxon>Geodia</taxon>
    </lineage>
</organism>
<evidence type="ECO:0000256" key="23">
    <source>
        <dbReference type="SAM" id="MobiDB-lite"/>
    </source>
</evidence>
<gene>
    <name evidence="24" type="ORF">GBAR_LOCUS1021</name>
</gene>
<dbReference type="InterPro" id="IPR002220">
    <property type="entry name" value="DapA-like"/>
</dbReference>
<keyword evidence="14" id="KW-0704">Schiff base</keyword>
<dbReference type="PANTHER" id="PTHR12128:SF66">
    <property type="entry name" value="4-HYDROXY-2-OXOGLUTARATE ALDOLASE, MITOCHONDRIAL"/>
    <property type="match status" value="1"/>
</dbReference>
<evidence type="ECO:0000256" key="12">
    <source>
        <dbReference type="ARBA" id="ARBA00023154"/>
    </source>
</evidence>
<feature type="region of interest" description="Disordered" evidence="23">
    <location>
        <begin position="265"/>
        <end position="303"/>
    </location>
</feature>
<evidence type="ECO:0000256" key="11">
    <source>
        <dbReference type="ARBA" id="ARBA00022915"/>
    </source>
</evidence>
<evidence type="ECO:0000256" key="21">
    <source>
        <dbReference type="PIRSR" id="PIRSR001365-1"/>
    </source>
</evidence>
<dbReference type="InterPro" id="IPR013785">
    <property type="entry name" value="Aldolase_TIM"/>
</dbReference>
<comment type="function">
    <text evidence="1">Catalyzes the final step in the metabolic pathway of hydroxyproline.</text>
</comment>
<evidence type="ECO:0000256" key="16">
    <source>
        <dbReference type="ARBA" id="ARBA00032879"/>
    </source>
</evidence>
<feature type="binding site" evidence="22">
    <location>
        <position position="205"/>
    </location>
    <ligand>
        <name>pyruvate</name>
        <dbReference type="ChEBI" id="CHEBI:15361"/>
    </ligand>
</feature>
<evidence type="ECO:0000256" key="3">
    <source>
        <dbReference type="ARBA" id="ARBA00005120"/>
    </source>
</evidence>
<keyword evidence="9" id="KW-0963">Cytoplasm</keyword>
<evidence type="ECO:0000256" key="4">
    <source>
        <dbReference type="ARBA" id="ARBA00007592"/>
    </source>
</evidence>
<dbReference type="PANTHER" id="PTHR12128">
    <property type="entry name" value="DIHYDRODIPICOLINATE SYNTHASE"/>
    <property type="match status" value="1"/>
</dbReference>
<evidence type="ECO:0000256" key="19">
    <source>
        <dbReference type="ARBA" id="ARBA00047836"/>
    </source>
</evidence>
<evidence type="ECO:0000256" key="1">
    <source>
        <dbReference type="ARBA" id="ARBA00002577"/>
    </source>
</evidence>
<evidence type="ECO:0000256" key="8">
    <source>
        <dbReference type="ARBA" id="ARBA00018425"/>
    </source>
</evidence>
<feature type="active site" description="Schiff-base intermediate with substrate" evidence="21">
    <location>
        <position position="163"/>
    </location>
</feature>
<evidence type="ECO:0000256" key="20">
    <source>
        <dbReference type="PIRNR" id="PIRNR001365"/>
    </source>
</evidence>
<keyword evidence="11" id="KW-0220">Diaminopimelate biosynthesis</keyword>
<dbReference type="PROSITE" id="PS00666">
    <property type="entry name" value="DHDPS_2"/>
    <property type="match status" value="1"/>
</dbReference>
<evidence type="ECO:0000256" key="10">
    <source>
        <dbReference type="ARBA" id="ARBA00022605"/>
    </source>
</evidence>
<dbReference type="GO" id="GO:0008840">
    <property type="term" value="F:4-hydroxy-tetrahydrodipicolinate synthase activity"/>
    <property type="evidence" value="ECO:0007669"/>
    <property type="project" value="UniProtKB-EC"/>
</dbReference>
<sequence>MAEIGRVLTAMVTPFTEDGEVDYPQARKLAKSLLASGSDGLVIGGTTGEAPSMSDEERLKLFAEVKNAIGDSGAVVAGTTDNNTYRSIEVSREAEAVGADAILMTVPAYNKPTQGGLVKHFIAIAEAVSIPGILYNVPSRTALNMTAGTTLKLAEVPNIVGVKEASSDADQIAYVIKGAPDGFNVWSGNDNETFSIVSTGGYGVVSVASNIIGNQVKGLIGAVLEGDIERAAGEHLRLLPIFNALFFITNPIPVRYAMNRSGFNVGPPPPDASGRRRDGRVCSAVRSDHGSIPNRSPQRLMQS</sequence>
<evidence type="ECO:0000256" key="13">
    <source>
        <dbReference type="ARBA" id="ARBA00023239"/>
    </source>
</evidence>
<evidence type="ECO:0000256" key="22">
    <source>
        <dbReference type="PIRSR" id="PIRSR001365-2"/>
    </source>
</evidence>
<evidence type="ECO:0000313" key="25">
    <source>
        <dbReference type="Proteomes" id="UP001174909"/>
    </source>
</evidence>
<protein>
    <recommendedName>
        <fullName evidence="8">4-hydroxy-2-oxoglutarate aldolase, mitochondrial</fullName>
        <ecNumber evidence="7">4.1.3.16</ecNumber>
        <ecNumber evidence="6">4.3.3.7</ecNumber>
    </recommendedName>
    <alternativeName>
        <fullName evidence="16">Dihydrodipicolinate synthase-like</fullName>
    </alternativeName>
    <alternativeName>
        <fullName evidence="15">Probable 2-keto-4-hydroxyglutarate aldolase</fullName>
    </alternativeName>
</protein>
<dbReference type="Proteomes" id="UP001174909">
    <property type="component" value="Unassembled WGS sequence"/>
</dbReference>
<evidence type="ECO:0000256" key="9">
    <source>
        <dbReference type="ARBA" id="ARBA00022490"/>
    </source>
</evidence>
<dbReference type="Gene3D" id="3.20.20.70">
    <property type="entry name" value="Aldolase class I"/>
    <property type="match status" value="1"/>
</dbReference>
<dbReference type="GO" id="GO:0019877">
    <property type="term" value="P:diaminopimelate biosynthetic process"/>
    <property type="evidence" value="ECO:0007669"/>
    <property type="project" value="UniProtKB-KW"/>
</dbReference>
<comment type="catalytic activity">
    <reaction evidence="19">
        <text>L-aspartate 4-semialdehyde + pyruvate = (2S,4S)-4-hydroxy-2,3,4,5-tetrahydrodipicolinate + H2O + H(+)</text>
        <dbReference type="Rhea" id="RHEA:34171"/>
        <dbReference type="ChEBI" id="CHEBI:15361"/>
        <dbReference type="ChEBI" id="CHEBI:15377"/>
        <dbReference type="ChEBI" id="CHEBI:15378"/>
        <dbReference type="ChEBI" id="CHEBI:67139"/>
        <dbReference type="ChEBI" id="CHEBI:537519"/>
        <dbReference type="EC" id="4.3.3.7"/>
    </reaction>
</comment>
<dbReference type="SMART" id="SM01130">
    <property type="entry name" value="DHDPS"/>
    <property type="match status" value="1"/>
</dbReference>
<dbReference type="InterPro" id="IPR020625">
    <property type="entry name" value="Schiff_base-form_aldolases_AS"/>
</dbReference>
<proteinExistence type="inferred from homology"/>
<comment type="catalytic activity">
    <reaction evidence="18">
        <text>(4S)-4-hydroxy-2-oxoglutarate = glyoxylate + pyruvate</text>
        <dbReference type="Rhea" id="RHEA:35639"/>
        <dbReference type="ChEBI" id="CHEBI:15361"/>
        <dbReference type="ChEBI" id="CHEBI:36655"/>
        <dbReference type="ChEBI" id="CHEBI:71685"/>
        <dbReference type="EC" id="4.1.3.16"/>
    </reaction>
</comment>
<feature type="compositionally biased region" description="Polar residues" evidence="23">
    <location>
        <begin position="293"/>
        <end position="303"/>
    </location>
</feature>
<dbReference type="PIRSF" id="PIRSF001365">
    <property type="entry name" value="DHDPS"/>
    <property type="match status" value="1"/>
</dbReference>
<comment type="function">
    <text evidence="2">Catalyzes the condensation of (S)-aspartate-beta-semialdehyde [(S)-ASA] and pyruvate to 4-hydroxy-tetrahydrodipicolinate (HTPA).</text>
</comment>
<evidence type="ECO:0000256" key="18">
    <source>
        <dbReference type="ARBA" id="ARBA00033613"/>
    </source>
</evidence>
<evidence type="ECO:0000256" key="5">
    <source>
        <dbReference type="ARBA" id="ARBA00011881"/>
    </source>
</evidence>
<dbReference type="PROSITE" id="PS00665">
    <property type="entry name" value="DHDPS_1"/>
    <property type="match status" value="1"/>
</dbReference>
<dbReference type="SUPFAM" id="SSF51569">
    <property type="entry name" value="Aldolase"/>
    <property type="match status" value="1"/>
</dbReference>
<dbReference type="Pfam" id="PF00701">
    <property type="entry name" value="DHDPS"/>
    <property type="match status" value="1"/>
</dbReference>
<evidence type="ECO:0000256" key="15">
    <source>
        <dbReference type="ARBA" id="ARBA00030874"/>
    </source>
</evidence>
<dbReference type="CDD" id="cd00950">
    <property type="entry name" value="DHDPS"/>
    <property type="match status" value="1"/>
</dbReference>
<dbReference type="PRINTS" id="PR00146">
    <property type="entry name" value="DHPICSNTHASE"/>
</dbReference>
<dbReference type="HAMAP" id="MF_00418">
    <property type="entry name" value="DapA"/>
    <property type="match status" value="1"/>
</dbReference>
<dbReference type="GO" id="GO:0009089">
    <property type="term" value="P:lysine biosynthetic process via diaminopimelate"/>
    <property type="evidence" value="ECO:0007669"/>
    <property type="project" value="InterPro"/>
</dbReference>
<dbReference type="EC" id="4.1.3.16" evidence="7"/>